<dbReference type="EMBL" id="JADGKB010000001">
    <property type="protein sequence ID" value="KAJ3262514.1"/>
    <property type="molecule type" value="Genomic_DNA"/>
</dbReference>
<evidence type="ECO:0000313" key="2">
    <source>
        <dbReference type="EMBL" id="KAJ3262514.1"/>
    </source>
</evidence>
<sequence>MFEWTADHIVEFVSTGLGIIADLVFHFSNDIGYDVFTDNSIKHYFVQPCGLLYGFSFRLSAFLTLAIAIVAYYIIMSDFNVPYRIILLMALPPLGFLIYDWYNYYTNAEYFVFWTVEIVVLWIVFIAMVTLYSLCLIAINPRIKKEQTPKSLVAMYRFMLLFSVVNIIIWLPFLLSDTYFVYIVQSTKSFPGPFYFTYVHPFFSASINMKGFFHAIVIYFGTCHTPTKPGTPKIEPESTTLPFAMPKLDVSDATAHDSGQGSSFDVLSVDQLLEHQVFNQSELDILNSDKPTLTSSRYPSVVIDVGNSVKIPTGELGESYVQSQNEPASYTPSLALGDSVIL</sequence>
<name>A0AAD5UN42_9FUNG</name>
<gene>
    <name evidence="2" type="ORF">HK103_000043</name>
</gene>
<feature type="transmembrane region" description="Helical" evidence="1">
    <location>
        <begin position="51"/>
        <end position="74"/>
    </location>
</feature>
<keyword evidence="1" id="KW-1133">Transmembrane helix</keyword>
<feature type="transmembrane region" description="Helical" evidence="1">
    <location>
        <begin position="81"/>
        <end position="99"/>
    </location>
</feature>
<feature type="transmembrane region" description="Helical" evidence="1">
    <location>
        <begin position="202"/>
        <end position="221"/>
    </location>
</feature>
<proteinExistence type="predicted"/>
<evidence type="ECO:0000256" key="1">
    <source>
        <dbReference type="SAM" id="Phobius"/>
    </source>
</evidence>
<comment type="caution">
    <text evidence="2">The sequence shown here is derived from an EMBL/GenBank/DDBJ whole genome shotgun (WGS) entry which is preliminary data.</text>
</comment>
<feature type="transmembrane region" description="Helical" evidence="1">
    <location>
        <begin position="111"/>
        <end position="139"/>
    </location>
</feature>
<keyword evidence="1" id="KW-0472">Membrane</keyword>
<dbReference type="Proteomes" id="UP001210925">
    <property type="component" value="Unassembled WGS sequence"/>
</dbReference>
<accession>A0AAD5UN42</accession>
<organism evidence="2 3">
    <name type="scientific">Boothiomyces macroporosus</name>
    <dbReference type="NCBI Taxonomy" id="261099"/>
    <lineage>
        <taxon>Eukaryota</taxon>
        <taxon>Fungi</taxon>
        <taxon>Fungi incertae sedis</taxon>
        <taxon>Chytridiomycota</taxon>
        <taxon>Chytridiomycota incertae sedis</taxon>
        <taxon>Chytridiomycetes</taxon>
        <taxon>Rhizophydiales</taxon>
        <taxon>Terramycetaceae</taxon>
        <taxon>Boothiomyces</taxon>
    </lineage>
</organism>
<dbReference type="AlphaFoldDB" id="A0AAD5UN42"/>
<keyword evidence="3" id="KW-1185">Reference proteome</keyword>
<evidence type="ECO:0000313" key="3">
    <source>
        <dbReference type="Proteomes" id="UP001210925"/>
    </source>
</evidence>
<feature type="transmembrane region" description="Helical" evidence="1">
    <location>
        <begin position="160"/>
        <end position="182"/>
    </location>
</feature>
<reference evidence="2" key="1">
    <citation type="submission" date="2020-05" db="EMBL/GenBank/DDBJ databases">
        <title>Phylogenomic resolution of chytrid fungi.</title>
        <authorList>
            <person name="Stajich J.E."/>
            <person name="Amses K."/>
            <person name="Simmons R."/>
            <person name="Seto K."/>
            <person name="Myers J."/>
            <person name="Bonds A."/>
            <person name="Quandt C.A."/>
            <person name="Barry K."/>
            <person name="Liu P."/>
            <person name="Grigoriev I."/>
            <person name="Longcore J.E."/>
            <person name="James T.Y."/>
        </authorList>
    </citation>
    <scope>NUCLEOTIDE SEQUENCE</scope>
    <source>
        <strain evidence="2">PLAUS21</strain>
    </source>
</reference>
<protein>
    <submittedName>
        <fullName evidence="2">Uncharacterized protein</fullName>
    </submittedName>
</protein>
<keyword evidence="1" id="KW-0812">Transmembrane</keyword>